<evidence type="ECO:0000313" key="3">
    <source>
        <dbReference type="EMBL" id="MBC2664451.1"/>
    </source>
</evidence>
<feature type="transmembrane region" description="Helical" evidence="1">
    <location>
        <begin position="61"/>
        <end position="88"/>
    </location>
</feature>
<feature type="transmembrane region" description="Helical" evidence="1">
    <location>
        <begin position="185"/>
        <end position="201"/>
    </location>
</feature>
<feature type="transmembrane region" description="Helical" evidence="1">
    <location>
        <begin position="109"/>
        <end position="128"/>
    </location>
</feature>
<feature type="transmembrane region" description="Helical" evidence="1">
    <location>
        <begin position="283"/>
        <end position="302"/>
    </location>
</feature>
<keyword evidence="1" id="KW-1133">Transmembrane helix</keyword>
<dbReference type="GO" id="GO:0016020">
    <property type="term" value="C:membrane"/>
    <property type="evidence" value="ECO:0007669"/>
    <property type="project" value="TreeGrafter"/>
</dbReference>
<name>A0A7X1KKE0_9SPHN</name>
<keyword evidence="1" id="KW-0472">Membrane</keyword>
<feature type="transmembrane region" description="Helical" evidence="1">
    <location>
        <begin position="322"/>
        <end position="341"/>
    </location>
</feature>
<dbReference type="GO" id="GO:0016747">
    <property type="term" value="F:acyltransferase activity, transferring groups other than amino-acyl groups"/>
    <property type="evidence" value="ECO:0007669"/>
    <property type="project" value="InterPro"/>
</dbReference>
<feature type="domain" description="Acyltransferase 3" evidence="2">
    <location>
        <begin position="24"/>
        <end position="370"/>
    </location>
</feature>
<evidence type="ECO:0000313" key="4">
    <source>
        <dbReference type="Proteomes" id="UP000566813"/>
    </source>
</evidence>
<comment type="caution">
    <text evidence="3">The sequence shown here is derived from an EMBL/GenBank/DDBJ whole genome shotgun (WGS) entry which is preliminary data.</text>
</comment>
<gene>
    <name evidence="3" type="ORF">H7F51_02840</name>
</gene>
<dbReference type="EMBL" id="JACLAW010000002">
    <property type="protein sequence ID" value="MBC2664451.1"/>
    <property type="molecule type" value="Genomic_DNA"/>
</dbReference>
<reference evidence="3 4" key="1">
    <citation type="submission" date="2020-08" db="EMBL/GenBank/DDBJ databases">
        <title>The genome sequence of type strain Novosphingobium flavum NBRC 111647.</title>
        <authorList>
            <person name="Liu Y."/>
        </authorList>
    </citation>
    <scope>NUCLEOTIDE SEQUENCE [LARGE SCALE GENOMIC DNA]</scope>
    <source>
        <strain evidence="3 4">NBRC 111647</strain>
    </source>
</reference>
<keyword evidence="4" id="KW-1185">Reference proteome</keyword>
<evidence type="ECO:0000259" key="2">
    <source>
        <dbReference type="Pfam" id="PF01757"/>
    </source>
</evidence>
<evidence type="ECO:0000256" key="1">
    <source>
        <dbReference type="SAM" id="Phobius"/>
    </source>
</evidence>
<dbReference type="InterPro" id="IPR002656">
    <property type="entry name" value="Acyl_transf_3_dom"/>
</dbReference>
<dbReference type="PANTHER" id="PTHR23028">
    <property type="entry name" value="ACETYLTRANSFERASE"/>
    <property type="match status" value="1"/>
</dbReference>
<feature type="transmembrane region" description="Helical" evidence="1">
    <location>
        <begin position="353"/>
        <end position="373"/>
    </location>
</feature>
<dbReference type="RefSeq" id="WP_185662702.1">
    <property type="nucleotide sequence ID" value="NZ_JACLAW010000002.1"/>
</dbReference>
<dbReference type="Pfam" id="PF01757">
    <property type="entry name" value="Acyl_transf_3"/>
    <property type="match status" value="1"/>
</dbReference>
<protein>
    <submittedName>
        <fullName evidence="3">Acyltransferase</fullName>
    </submittedName>
</protein>
<feature type="transmembrane region" description="Helical" evidence="1">
    <location>
        <begin position="207"/>
        <end position="236"/>
    </location>
</feature>
<dbReference type="AlphaFoldDB" id="A0A7X1KKE0"/>
<organism evidence="3 4">
    <name type="scientific">Novosphingobium flavum</name>
    <dbReference type="NCBI Taxonomy" id="1778672"/>
    <lineage>
        <taxon>Bacteria</taxon>
        <taxon>Pseudomonadati</taxon>
        <taxon>Pseudomonadota</taxon>
        <taxon>Alphaproteobacteria</taxon>
        <taxon>Sphingomonadales</taxon>
        <taxon>Sphingomonadaceae</taxon>
        <taxon>Novosphingobium</taxon>
    </lineage>
</organism>
<proteinExistence type="predicted"/>
<dbReference type="GO" id="GO:0009103">
    <property type="term" value="P:lipopolysaccharide biosynthetic process"/>
    <property type="evidence" value="ECO:0007669"/>
    <property type="project" value="TreeGrafter"/>
</dbReference>
<dbReference type="InterPro" id="IPR050879">
    <property type="entry name" value="Acyltransferase_3"/>
</dbReference>
<keyword evidence="3" id="KW-0808">Transferase</keyword>
<dbReference type="PANTHER" id="PTHR23028:SF53">
    <property type="entry name" value="ACYL_TRANSF_3 DOMAIN-CONTAINING PROTEIN"/>
    <property type="match status" value="1"/>
</dbReference>
<keyword evidence="1" id="KW-0812">Transmembrane</keyword>
<sequence length="394" mass="42816">MPTESVAPPALVTTHEGGRGAFFWTDVMRFCAATAVVAEHARDFLFLTFAEAQAPGAGWKLFYFITGFGREAVMVFFVISGFWITSAIDRRRKGPSFWSDYLIDRLSRLLLVIVPALLIGGLFDLISLRLHSPYAEGLSGALSLTASIQPRMEPQVLLGNLLFLQNIAVPTFGSNGPLWSLANEFWYYLWFPALLLALIQRRPNLALATIAIGLLAPLSLYGGFGVWLMGSALYYLDRMAMAGAFRSRIAAASGPGRLAWLGAAACLLAATASASRLDRLHDFADPAVGLAFALFLWVVLRLDPRRRPAMAAFAGYGAKASFSLYATHFPLVVLLATLLTAGQRGAPDAKTVAMLVLVLAVVLAAGWLFSLLTEQRTAQVRARARTLFLIRSQA</sequence>
<dbReference type="Proteomes" id="UP000566813">
    <property type="component" value="Unassembled WGS sequence"/>
</dbReference>
<accession>A0A7X1KKE0</accession>
<keyword evidence="3" id="KW-0012">Acyltransferase</keyword>